<dbReference type="AlphaFoldDB" id="A0A0M3JYG3"/>
<evidence type="ECO:0000256" key="5">
    <source>
        <dbReference type="PROSITE-ProRule" id="PRU00191"/>
    </source>
</evidence>
<feature type="compositionally biased region" description="Basic and acidic residues" evidence="8">
    <location>
        <begin position="52"/>
        <end position="64"/>
    </location>
</feature>
<dbReference type="PROSITE" id="PS50001">
    <property type="entry name" value="SH2"/>
    <property type="match status" value="1"/>
</dbReference>
<keyword evidence="7" id="KW-0829">Tyrosine-protein kinase</keyword>
<evidence type="ECO:0000256" key="2">
    <source>
        <dbReference type="ARBA" id="ARBA00022741"/>
    </source>
</evidence>
<accession>A0A0M3JYG3</accession>
<name>A0A0M3JYG3_ANISI</name>
<comment type="catalytic activity">
    <reaction evidence="7">
        <text>L-tyrosyl-[protein] + ATP = O-phospho-L-tyrosyl-[protein] + ADP + H(+)</text>
        <dbReference type="Rhea" id="RHEA:10596"/>
        <dbReference type="Rhea" id="RHEA-COMP:10136"/>
        <dbReference type="Rhea" id="RHEA-COMP:20101"/>
        <dbReference type="ChEBI" id="CHEBI:15378"/>
        <dbReference type="ChEBI" id="CHEBI:30616"/>
        <dbReference type="ChEBI" id="CHEBI:46858"/>
        <dbReference type="ChEBI" id="CHEBI:61978"/>
        <dbReference type="ChEBI" id="CHEBI:456216"/>
        <dbReference type="EC" id="2.7.10.2"/>
    </reaction>
</comment>
<keyword evidence="2 6" id="KW-0547">Nucleotide-binding</keyword>
<organism evidence="12">
    <name type="scientific">Anisakis simplex</name>
    <name type="common">Herring worm</name>
    <dbReference type="NCBI Taxonomy" id="6269"/>
    <lineage>
        <taxon>Eukaryota</taxon>
        <taxon>Metazoa</taxon>
        <taxon>Ecdysozoa</taxon>
        <taxon>Nematoda</taxon>
        <taxon>Chromadorea</taxon>
        <taxon>Rhabditida</taxon>
        <taxon>Spirurina</taxon>
        <taxon>Ascaridomorpha</taxon>
        <taxon>Ascaridoidea</taxon>
        <taxon>Anisakidae</taxon>
        <taxon>Anisakis</taxon>
        <taxon>Anisakis simplex complex</taxon>
    </lineage>
</organism>
<proteinExistence type="inferred from homology"/>
<dbReference type="Proteomes" id="UP000267096">
    <property type="component" value="Unassembled WGS sequence"/>
</dbReference>
<dbReference type="SUPFAM" id="SSF55550">
    <property type="entry name" value="SH2 domain"/>
    <property type="match status" value="1"/>
</dbReference>
<dbReference type="SUPFAM" id="SSF56112">
    <property type="entry name" value="Protein kinase-like (PK-like)"/>
    <property type="match status" value="1"/>
</dbReference>
<dbReference type="CDD" id="cd10361">
    <property type="entry name" value="SH2_Fps_family"/>
    <property type="match status" value="1"/>
</dbReference>
<dbReference type="Gene3D" id="3.30.200.20">
    <property type="entry name" value="Phosphorylase Kinase, domain 1"/>
    <property type="match status" value="1"/>
</dbReference>
<evidence type="ECO:0000256" key="8">
    <source>
        <dbReference type="SAM" id="MobiDB-lite"/>
    </source>
</evidence>
<feature type="compositionally biased region" description="Polar residues" evidence="8">
    <location>
        <begin position="21"/>
        <end position="34"/>
    </location>
</feature>
<keyword evidence="1 7" id="KW-0808">Transferase</keyword>
<dbReference type="PANTHER" id="PTHR24418">
    <property type="entry name" value="TYROSINE-PROTEIN KINASE"/>
    <property type="match status" value="1"/>
</dbReference>
<feature type="binding site" evidence="6">
    <location>
        <position position="229"/>
    </location>
    <ligand>
        <name>ATP</name>
        <dbReference type="ChEBI" id="CHEBI:30616"/>
    </ligand>
</feature>
<feature type="compositionally biased region" description="Basic and acidic residues" evidence="8">
    <location>
        <begin position="1"/>
        <end position="12"/>
    </location>
</feature>
<comment type="similarity">
    <text evidence="7">Belongs to the protein kinase superfamily. Tyr protein kinase family.</text>
</comment>
<evidence type="ECO:0000313" key="12">
    <source>
        <dbReference type="WBParaSite" id="ASIM_0001348501-mRNA-1"/>
    </source>
</evidence>
<evidence type="ECO:0000256" key="4">
    <source>
        <dbReference type="ARBA" id="ARBA00022840"/>
    </source>
</evidence>
<evidence type="ECO:0000313" key="11">
    <source>
        <dbReference type="Proteomes" id="UP000267096"/>
    </source>
</evidence>
<dbReference type="EC" id="2.7.10.2" evidence="7"/>
<dbReference type="Gene3D" id="3.30.505.10">
    <property type="entry name" value="SH2 domain"/>
    <property type="match status" value="1"/>
</dbReference>
<sequence>MPRSTSYDEKLAKSRVKTQKSKSLSIEHSANGSSKGRGGAGKCTRSRARSKASRDSLKTNKKLDPAALKKKEEEFAKVDNFDVPKAGNALQMNEWYHGLMPREEIEEMLHADGDFIVRRTEVGGKTRLVVSVMNKKRIRHILLMLSDGQWSLRNLKMRSITSLILEHVKQKIPVQADGTLLQKPVSRPEYYILHDHVQVKDQIGAGAFGDVYIGVLTKNDGTKVDVAIKQLKGLMTKRQRSIFMKILSKETPMALPEGTPETVVKVMGLCFTQEPTDRPNFVDILKILSPNEKPPEGEHHVEHLFNDPYQ</sequence>
<dbReference type="Pfam" id="PF07714">
    <property type="entry name" value="PK_Tyr_Ser-Thr"/>
    <property type="match status" value="1"/>
</dbReference>
<keyword evidence="11" id="KW-1185">Reference proteome</keyword>
<feature type="region of interest" description="Disordered" evidence="8">
    <location>
        <begin position="1"/>
        <end position="64"/>
    </location>
</feature>
<dbReference type="SMART" id="SM00252">
    <property type="entry name" value="SH2"/>
    <property type="match status" value="1"/>
</dbReference>
<dbReference type="InterPro" id="IPR011009">
    <property type="entry name" value="Kinase-like_dom_sf"/>
</dbReference>
<dbReference type="GO" id="GO:0005524">
    <property type="term" value="F:ATP binding"/>
    <property type="evidence" value="ECO:0007669"/>
    <property type="project" value="UniProtKB-UniRule"/>
</dbReference>
<gene>
    <name evidence="10" type="ORF">ASIM_LOCUS12913</name>
</gene>
<evidence type="ECO:0000256" key="1">
    <source>
        <dbReference type="ARBA" id="ARBA00022679"/>
    </source>
</evidence>
<dbReference type="WBParaSite" id="ASIM_0001348501-mRNA-1">
    <property type="protein sequence ID" value="ASIM_0001348501-mRNA-1"/>
    <property type="gene ID" value="ASIM_0001348501"/>
</dbReference>
<keyword evidence="4 6" id="KW-0067">ATP-binding</keyword>
<protein>
    <recommendedName>
        <fullName evidence="7">Tyrosine-protein kinase</fullName>
        <ecNumber evidence="7">2.7.10.2</ecNumber>
    </recommendedName>
</protein>
<feature type="domain" description="SH2" evidence="9">
    <location>
        <begin position="95"/>
        <end position="185"/>
    </location>
</feature>
<dbReference type="InterPro" id="IPR035849">
    <property type="entry name" value="Fes/Fps/Fer_SH2"/>
</dbReference>
<evidence type="ECO:0000313" key="10">
    <source>
        <dbReference type="EMBL" id="VDK48445.1"/>
    </source>
</evidence>
<reference evidence="12" key="1">
    <citation type="submission" date="2017-02" db="UniProtKB">
        <authorList>
            <consortium name="WormBaseParasite"/>
        </authorList>
    </citation>
    <scope>IDENTIFICATION</scope>
</reference>
<dbReference type="InterPro" id="IPR017441">
    <property type="entry name" value="Protein_kinase_ATP_BS"/>
</dbReference>
<dbReference type="InterPro" id="IPR001245">
    <property type="entry name" value="Ser-Thr/Tyr_kinase_cat_dom"/>
</dbReference>
<dbReference type="EMBL" id="UYRR01031277">
    <property type="protein sequence ID" value="VDK48445.1"/>
    <property type="molecule type" value="Genomic_DNA"/>
</dbReference>
<dbReference type="PROSITE" id="PS00107">
    <property type="entry name" value="PROTEIN_KINASE_ATP"/>
    <property type="match status" value="1"/>
</dbReference>
<evidence type="ECO:0000256" key="3">
    <source>
        <dbReference type="ARBA" id="ARBA00022777"/>
    </source>
</evidence>
<dbReference type="InterPro" id="IPR000980">
    <property type="entry name" value="SH2"/>
</dbReference>
<evidence type="ECO:0000256" key="7">
    <source>
        <dbReference type="RuleBase" id="RU362096"/>
    </source>
</evidence>
<keyword evidence="3 7" id="KW-0418">Kinase</keyword>
<dbReference type="InterPro" id="IPR036860">
    <property type="entry name" value="SH2_dom_sf"/>
</dbReference>
<dbReference type="OrthoDB" id="546826at2759"/>
<dbReference type="Pfam" id="PF00017">
    <property type="entry name" value="SH2"/>
    <property type="match status" value="1"/>
</dbReference>
<dbReference type="InterPro" id="IPR050198">
    <property type="entry name" value="Non-receptor_tyrosine_kinases"/>
</dbReference>
<keyword evidence="5" id="KW-0727">SH2 domain</keyword>
<evidence type="ECO:0000259" key="9">
    <source>
        <dbReference type="PROSITE" id="PS50001"/>
    </source>
</evidence>
<reference evidence="10 11" key="2">
    <citation type="submission" date="2018-11" db="EMBL/GenBank/DDBJ databases">
        <authorList>
            <consortium name="Pathogen Informatics"/>
        </authorList>
    </citation>
    <scope>NUCLEOTIDE SEQUENCE [LARGE SCALE GENOMIC DNA]</scope>
</reference>
<dbReference type="GO" id="GO:0004715">
    <property type="term" value="F:non-membrane spanning protein tyrosine kinase activity"/>
    <property type="evidence" value="ECO:0007669"/>
    <property type="project" value="UniProtKB-EC"/>
</dbReference>
<evidence type="ECO:0000256" key="6">
    <source>
        <dbReference type="PROSITE-ProRule" id="PRU10141"/>
    </source>
</evidence>